<evidence type="ECO:0000313" key="8">
    <source>
        <dbReference type="Proteomes" id="UP001431572"/>
    </source>
</evidence>
<protein>
    <submittedName>
        <fullName evidence="5">ABC transporter ATP-binding protein</fullName>
    </submittedName>
</protein>
<proteinExistence type="predicted"/>
<dbReference type="RefSeq" id="WP_341471732.1">
    <property type="nucleotide sequence ID" value="NZ_CP128400.1"/>
</dbReference>
<dbReference type="InterPro" id="IPR003593">
    <property type="entry name" value="AAA+_ATPase"/>
</dbReference>
<evidence type="ECO:0000256" key="2">
    <source>
        <dbReference type="ARBA" id="ARBA00022741"/>
    </source>
</evidence>
<evidence type="ECO:0000313" key="6">
    <source>
        <dbReference type="EMBL" id="WJW69860.1"/>
    </source>
</evidence>
<dbReference type="Proteomes" id="UP001431572">
    <property type="component" value="Chromosome 2"/>
</dbReference>
<dbReference type="InterPro" id="IPR027417">
    <property type="entry name" value="P-loop_NTPase"/>
</dbReference>
<dbReference type="AlphaFoldDB" id="A0A8T7M728"/>
<reference evidence="6" key="2">
    <citation type="journal article" date="2024" name="Nature">
        <title>Anoxygenic phototroph of the Chloroflexota uses a type I reaction centre.</title>
        <authorList>
            <person name="Tsuji J.M."/>
            <person name="Shaw N.A."/>
            <person name="Nagashima S."/>
            <person name="Venkiteswaran J.J."/>
            <person name="Schiff S.L."/>
            <person name="Watanabe T."/>
            <person name="Fukui M."/>
            <person name="Hanada S."/>
            <person name="Tank M."/>
            <person name="Neufeld J.D."/>
        </authorList>
    </citation>
    <scope>NUCLEOTIDE SEQUENCE</scope>
    <source>
        <strain evidence="6">L227-S17</strain>
    </source>
</reference>
<dbReference type="SUPFAM" id="SSF52540">
    <property type="entry name" value="P-loop containing nucleoside triphosphate hydrolases"/>
    <property type="match status" value="1"/>
</dbReference>
<name>A0A8T7M728_9CHLR</name>
<sequence length="373" mass="41379">MKPLELAIRKRLKSFTLEAELSLSEEEARVLVLFGASGSGKSVTLKCIAGVIEPDAGYIAISGRAIFDSRQNLSVKIQKRNVGYVPQNYALFPHLTVEQNIAFGLRHAERVTTTKRVRELLGLMQLDGLEKFYPRQLSGGQQQRVAFARALAPRPSILLLDEPFSALDGNIRAELRQNLAHLSRELAIPVVFITHDLEEAYMLADKLAVLDKGQLLQSGSRDQIFYHPTSERVARLLGIRNIIAGKVTEVSSERGTVLVNCGGLMLEAAIRQEQKIPLPGTKLKVCLRPESLELVRTNAEEAHNCFRGIITEEVARGSLYTVYFAPIVGDMTVVPPLEIELPARQYLALKSMDSGQWRVRLASSTAHLIFSEV</sequence>
<dbReference type="GO" id="GO:0016887">
    <property type="term" value="F:ATP hydrolysis activity"/>
    <property type="evidence" value="ECO:0007669"/>
    <property type="project" value="InterPro"/>
</dbReference>
<evidence type="ECO:0000313" key="5">
    <source>
        <dbReference type="EMBL" id="NWJ47955.1"/>
    </source>
</evidence>
<dbReference type="GO" id="GO:0005524">
    <property type="term" value="F:ATP binding"/>
    <property type="evidence" value="ECO:0007669"/>
    <property type="project" value="UniProtKB-KW"/>
</dbReference>
<keyword evidence="1" id="KW-0813">Transport</keyword>
<dbReference type="InterPro" id="IPR008995">
    <property type="entry name" value="Mo/tungstate-bd_C_term_dom"/>
</dbReference>
<dbReference type="Pfam" id="PF00005">
    <property type="entry name" value="ABC_tran"/>
    <property type="match status" value="1"/>
</dbReference>
<dbReference type="Proteomes" id="UP000521676">
    <property type="component" value="Unassembled WGS sequence"/>
</dbReference>
<dbReference type="EMBL" id="JACATZ010000003">
    <property type="protein sequence ID" value="NWJ47955.1"/>
    <property type="molecule type" value="Genomic_DNA"/>
</dbReference>
<dbReference type="InterPro" id="IPR050093">
    <property type="entry name" value="ABC_SmlMolc_Importer"/>
</dbReference>
<dbReference type="PANTHER" id="PTHR42781:SF4">
    <property type="entry name" value="SPERMIDINE_PUTRESCINE IMPORT ATP-BINDING PROTEIN POTA"/>
    <property type="match status" value="1"/>
</dbReference>
<dbReference type="SMART" id="SM00382">
    <property type="entry name" value="AAA"/>
    <property type="match status" value="1"/>
</dbReference>
<reference evidence="5 7" key="1">
    <citation type="submission" date="2020-06" db="EMBL/GenBank/DDBJ databases">
        <title>Anoxygenic phototrophic Chloroflexota member uses a Type I reaction center.</title>
        <authorList>
            <person name="Tsuji J.M."/>
            <person name="Shaw N.A."/>
            <person name="Nagashima S."/>
            <person name="Venkiteswaran J."/>
            <person name="Schiff S.L."/>
            <person name="Hanada S."/>
            <person name="Tank M."/>
            <person name="Neufeld J.D."/>
        </authorList>
    </citation>
    <scope>NUCLEOTIDE SEQUENCE [LARGE SCALE GENOMIC DNA]</scope>
    <source>
        <strain evidence="5">L227-S17</strain>
    </source>
</reference>
<organism evidence="5 7">
    <name type="scientific">Candidatus Chlorohelix allophototropha</name>
    <dbReference type="NCBI Taxonomy" id="3003348"/>
    <lineage>
        <taxon>Bacteria</taxon>
        <taxon>Bacillati</taxon>
        <taxon>Chloroflexota</taxon>
        <taxon>Chloroflexia</taxon>
        <taxon>Candidatus Chloroheliales</taxon>
        <taxon>Candidatus Chloroheliaceae</taxon>
        <taxon>Candidatus Chlorohelix</taxon>
    </lineage>
</organism>
<keyword evidence="8" id="KW-1185">Reference proteome</keyword>
<evidence type="ECO:0000313" key="7">
    <source>
        <dbReference type="Proteomes" id="UP000521676"/>
    </source>
</evidence>
<gene>
    <name evidence="5" type="ORF">HXX08_19040</name>
    <name evidence="6" type="ORF">OZ401_003490</name>
</gene>
<dbReference type="PROSITE" id="PS50893">
    <property type="entry name" value="ABC_TRANSPORTER_2"/>
    <property type="match status" value="1"/>
</dbReference>
<dbReference type="Gene3D" id="3.40.50.300">
    <property type="entry name" value="P-loop containing nucleotide triphosphate hydrolases"/>
    <property type="match status" value="1"/>
</dbReference>
<dbReference type="SUPFAM" id="SSF50331">
    <property type="entry name" value="MOP-like"/>
    <property type="match status" value="1"/>
</dbReference>
<feature type="domain" description="ABC transporter" evidence="4">
    <location>
        <begin position="1"/>
        <end position="237"/>
    </location>
</feature>
<dbReference type="EMBL" id="CP128400">
    <property type="protein sequence ID" value="WJW69860.1"/>
    <property type="molecule type" value="Genomic_DNA"/>
</dbReference>
<dbReference type="PANTHER" id="PTHR42781">
    <property type="entry name" value="SPERMIDINE/PUTRESCINE IMPORT ATP-BINDING PROTEIN POTA"/>
    <property type="match status" value="1"/>
</dbReference>
<dbReference type="InterPro" id="IPR003439">
    <property type="entry name" value="ABC_transporter-like_ATP-bd"/>
</dbReference>
<dbReference type="PROSITE" id="PS00211">
    <property type="entry name" value="ABC_TRANSPORTER_1"/>
    <property type="match status" value="1"/>
</dbReference>
<keyword evidence="3 5" id="KW-0067">ATP-binding</keyword>
<accession>A0A8T7M728</accession>
<evidence type="ECO:0000259" key="4">
    <source>
        <dbReference type="PROSITE" id="PS50893"/>
    </source>
</evidence>
<dbReference type="InterPro" id="IPR017871">
    <property type="entry name" value="ABC_transporter-like_CS"/>
</dbReference>
<keyword evidence="2" id="KW-0547">Nucleotide-binding</keyword>
<evidence type="ECO:0000256" key="3">
    <source>
        <dbReference type="ARBA" id="ARBA00022840"/>
    </source>
</evidence>
<evidence type="ECO:0000256" key="1">
    <source>
        <dbReference type="ARBA" id="ARBA00022448"/>
    </source>
</evidence>